<dbReference type="EMBL" id="CP022022">
    <property type="protein sequence ID" value="ASF42620.1"/>
    <property type="molecule type" value="Genomic_DNA"/>
</dbReference>
<evidence type="ECO:0000313" key="2">
    <source>
        <dbReference type="EMBL" id="ASF42620.1"/>
    </source>
</evidence>
<keyword evidence="3" id="KW-1185">Reference proteome</keyword>
<protein>
    <submittedName>
        <fullName evidence="2">Uncharacterized protein</fullName>
    </submittedName>
</protein>
<keyword evidence="1" id="KW-1133">Transmembrane helix</keyword>
<reference evidence="3" key="1">
    <citation type="submission" date="2017-06" db="EMBL/GenBank/DDBJ databases">
        <title>Complete genome sequence of Capnocytophaga sp. KCOM 1579 (=ChDC OS43) isolated from a human refractory periapical abscess lesion.</title>
        <authorList>
            <person name="Kook J.-K."/>
            <person name="Park S.-N."/>
            <person name="Lim Y.K."/>
            <person name="Roh H."/>
        </authorList>
    </citation>
    <scope>NUCLEOTIDE SEQUENCE [LARGE SCALE GENOMIC DNA]</scope>
    <source>
        <strain evidence="3">ChDC OS43</strain>
    </source>
</reference>
<name>A0A1Z4BN12_9FLAO</name>
<sequence length="334" mass="38398">MMKKEFFKSKLLIGLATLLAISLSIFIFNAIYQNELPKIVEEINNSAIGAIFTAIVTVFLLQGQTASEEDKERNVKVFEKKSELFNNFIEELWKVWEDRNISLEELNHLLKLVAKDIIPYAKPQSAKSILQSLNAIAVDTQNVNQNKTEIQAHLYAIINTLSKEIGLGGAIEHEVATELNKLENHILPYLNKKGYIHKINSLLQEKLDKTLTDFTVEDDILWWRVGGKDTGMWLRVGDTNNSGQIYLTFWSEFFSNRQYTPYRYAQKGESKDWIQGYKSSETFNYNLLRKGEELSSESVEKLVNEIVAFYQEPLDGISKTIDELIEECNPQKEV</sequence>
<proteinExistence type="predicted"/>
<gene>
    <name evidence="2" type="ORF">CBG49_05790</name>
</gene>
<accession>A0A1Z4BN12</accession>
<feature type="transmembrane region" description="Helical" evidence="1">
    <location>
        <begin position="12"/>
        <end position="31"/>
    </location>
</feature>
<keyword evidence="1" id="KW-0472">Membrane</keyword>
<evidence type="ECO:0000256" key="1">
    <source>
        <dbReference type="SAM" id="Phobius"/>
    </source>
</evidence>
<organism evidence="2 3">
    <name type="scientific">Capnocytophaga endodontalis</name>
    <dbReference type="NCBI Taxonomy" id="2708117"/>
    <lineage>
        <taxon>Bacteria</taxon>
        <taxon>Pseudomonadati</taxon>
        <taxon>Bacteroidota</taxon>
        <taxon>Flavobacteriia</taxon>
        <taxon>Flavobacteriales</taxon>
        <taxon>Flavobacteriaceae</taxon>
        <taxon>Capnocytophaga</taxon>
    </lineage>
</organism>
<keyword evidence="1" id="KW-0812">Transmembrane</keyword>
<dbReference type="Proteomes" id="UP000197007">
    <property type="component" value="Chromosome"/>
</dbReference>
<dbReference type="KEGG" id="capn:CBG49_05790"/>
<feature type="transmembrane region" description="Helical" evidence="1">
    <location>
        <begin position="43"/>
        <end position="61"/>
    </location>
</feature>
<evidence type="ECO:0000313" key="3">
    <source>
        <dbReference type="Proteomes" id="UP000197007"/>
    </source>
</evidence>
<dbReference type="AlphaFoldDB" id="A0A1Z4BN12"/>
<dbReference type="RefSeq" id="WP_088593746.1">
    <property type="nucleotide sequence ID" value="NZ_CP022022.1"/>
</dbReference>